<comment type="similarity">
    <text evidence="2">Belongs to the PNP/MTAP phosphorylase family.</text>
</comment>
<comment type="pathway">
    <text evidence="1">Purine metabolism; purine nucleoside salvage.</text>
</comment>
<dbReference type="CDD" id="cd09009">
    <property type="entry name" value="PNP-EcPNPII_like"/>
    <property type="match status" value="1"/>
</dbReference>
<dbReference type="SUPFAM" id="SSF53167">
    <property type="entry name" value="Purine and uridine phosphorylases"/>
    <property type="match status" value="2"/>
</dbReference>
<keyword evidence="4" id="KW-0328">Glycosyltransferase</keyword>
<evidence type="ECO:0000256" key="3">
    <source>
        <dbReference type="ARBA" id="ARBA00011886"/>
    </source>
</evidence>
<dbReference type="NCBIfam" id="NF006054">
    <property type="entry name" value="PRK08202.1"/>
    <property type="match status" value="1"/>
</dbReference>
<dbReference type="GO" id="GO:0004731">
    <property type="term" value="F:purine-nucleoside phosphorylase activity"/>
    <property type="evidence" value="ECO:0007669"/>
    <property type="project" value="UniProtKB-EC"/>
</dbReference>
<dbReference type="Gene3D" id="3.40.50.1580">
    <property type="entry name" value="Nucleoside phosphorylase domain"/>
    <property type="match status" value="2"/>
</dbReference>
<protein>
    <recommendedName>
        <fullName evidence="3">purine-nucleoside phosphorylase</fullName>
        <ecNumber evidence="3">2.4.2.1</ecNumber>
    </recommendedName>
    <alternativeName>
        <fullName evidence="6">Inosine-guanosine phosphorylase</fullName>
    </alternativeName>
</protein>
<dbReference type="PANTHER" id="PTHR11904:SF9">
    <property type="entry name" value="PURINE NUCLEOSIDE PHOSPHORYLASE-RELATED"/>
    <property type="match status" value="1"/>
</dbReference>
<feature type="non-terminal residue" evidence="8">
    <location>
        <position position="1"/>
    </location>
</feature>
<name>A0A0H5QUV6_9EUKA</name>
<evidence type="ECO:0000256" key="1">
    <source>
        <dbReference type="ARBA" id="ARBA00005058"/>
    </source>
</evidence>
<dbReference type="GO" id="GO:0005737">
    <property type="term" value="C:cytoplasm"/>
    <property type="evidence" value="ECO:0007669"/>
    <property type="project" value="TreeGrafter"/>
</dbReference>
<sequence length="844" mass="91915">IIFHISRVTMLTSLEQYYQNVEVAADFVKAEIGLASIAIVLGSGLSGFTNQLQKRVVMPYKDIPNMPTTSVPGNPGELVSGELPLKCEGAVKVMCFAGRIHHYEGYTFEQVNFQVRLAAACGCSILIATNNAGGAIDGLVPGSAVVIRDHIRMTHVDPLRSVALDSRLCPPKLNLDNMYSERLAKLAMESADRLGQKLFEGTYCWTLGPTYETPAEARAGIQMGGSVFGMSTVPEVIAGYALGMTVFGISLCTCLASGILAEKLFHSDVIHVAEESGPKFEALIVDMIYHLDMESFTKAAQFLHTPMGHDVSTVEIMQRYPDWSGSEQVNPDAETLQRALFGDGCPELAIFANTGPVLQKLIVRMETMKSFSFSDLEQLCNLSPMAADKGNIFTGTFSDGFRVLVVEQTFKEGLFDFESHHIVGILCKIGVLSVIQIVESHIGRMETDAFIVDEIIDVTRDKLYPGSGFPRVNFKGSHIDEYCHGPLCVFPGPLMPSASERNLVEAVAAGAYTCTSLSTTYCAIQSGLKCDVIAVTKNDPNLELLPLINAIRAFHEQSSKRNSIWEGQVPAVKRYIFQQENLADVNFAASELKGALISDRGSTTIALVVDSALADTVADVKWFANVPVEAVQGWSQEFAQNWQLGFGEWANHKRVIFLYSSRRSPQNYAAPLSNATFAIRVLKKLGIEQVIFLGQARSCSDELPVDTIAIVADHVNFSGENPLCGTNVDEFGVQFPDLSDAYRKVGNHPCRAIVAYTPNLIATSAKLGESLGCSAFCETLIPEIIAARHASMAVTAIIWISSTFSDSNREQESVPHSVCQGIKTLIDEILAEDIGSNQPIDTRD</sequence>
<dbReference type="UniPathway" id="UPA00606"/>
<dbReference type="GO" id="GO:0009116">
    <property type="term" value="P:nucleoside metabolic process"/>
    <property type="evidence" value="ECO:0007669"/>
    <property type="project" value="InterPro"/>
</dbReference>
<evidence type="ECO:0000256" key="6">
    <source>
        <dbReference type="ARBA" id="ARBA00031036"/>
    </source>
</evidence>
<dbReference type="AlphaFoldDB" id="A0A0H5QUV6"/>
<evidence type="ECO:0000259" key="7">
    <source>
        <dbReference type="Pfam" id="PF01048"/>
    </source>
</evidence>
<organism evidence="8">
    <name type="scientific">Spongospora subterranea</name>
    <dbReference type="NCBI Taxonomy" id="70186"/>
    <lineage>
        <taxon>Eukaryota</taxon>
        <taxon>Sar</taxon>
        <taxon>Rhizaria</taxon>
        <taxon>Endomyxa</taxon>
        <taxon>Phytomyxea</taxon>
        <taxon>Plasmodiophorida</taxon>
        <taxon>Plasmodiophoridae</taxon>
        <taxon>Spongospora</taxon>
    </lineage>
</organism>
<dbReference type="PANTHER" id="PTHR11904">
    <property type="entry name" value="METHYLTHIOADENOSINE/PURINE NUCLEOSIDE PHOSPHORYLASE"/>
    <property type="match status" value="1"/>
</dbReference>
<reference evidence="8" key="1">
    <citation type="submission" date="2015-04" db="EMBL/GenBank/DDBJ databases">
        <title>The genome sequence of the plant pathogenic Rhizarian Plasmodiophora brassicae reveals insights in its biotrophic life cycle and the origin of chitin synthesis.</title>
        <authorList>
            <person name="Schwelm A."/>
            <person name="Fogelqvist J."/>
            <person name="Knaust A."/>
            <person name="Julke S."/>
            <person name="Lilja T."/>
            <person name="Dhandapani V."/>
            <person name="Bonilla-Rosso G."/>
            <person name="Karlsson M."/>
            <person name="Shevchenko A."/>
            <person name="Choi S.R."/>
            <person name="Kim H.G."/>
            <person name="Park J.Y."/>
            <person name="Lim Y.P."/>
            <person name="Ludwig-Muller J."/>
            <person name="Dixelius C."/>
        </authorList>
    </citation>
    <scope>NUCLEOTIDE SEQUENCE</scope>
    <source>
        <tissue evidence="8">Potato root galls</tissue>
    </source>
</reference>
<dbReference type="InterPro" id="IPR035994">
    <property type="entry name" value="Nucleoside_phosphorylase_sf"/>
</dbReference>
<evidence type="ECO:0000313" key="8">
    <source>
        <dbReference type="EMBL" id="CRZ05705.1"/>
    </source>
</evidence>
<evidence type="ECO:0000256" key="5">
    <source>
        <dbReference type="ARBA" id="ARBA00022679"/>
    </source>
</evidence>
<evidence type="ECO:0000256" key="2">
    <source>
        <dbReference type="ARBA" id="ARBA00006751"/>
    </source>
</evidence>
<dbReference type="NCBIfam" id="TIGR01697">
    <property type="entry name" value="PNPH-PUNA-XAPA"/>
    <property type="match status" value="1"/>
</dbReference>
<feature type="domain" description="Nucleoside phosphorylase" evidence="7">
    <location>
        <begin position="636"/>
        <end position="742"/>
    </location>
</feature>
<feature type="domain" description="Nucleoside phosphorylase" evidence="7">
    <location>
        <begin position="37"/>
        <end position="288"/>
    </location>
</feature>
<dbReference type="InterPro" id="IPR000845">
    <property type="entry name" value="Nucleoside_phosphorylase_d"/>
</dbReference>
<keyword evidence="5" id="KW-0808">Transferase</keyword>
<dbReference type="InterPro" id="IPR011268">
    <property type="entry name" value="Purine_phosphorylase"/>
</dbReference>
<accession>A0A0H5QUV6</accession>
<proteinExistence type="inferred from homology"/>
<dbReference type="Pfam" id="PF01048">
    <property type="entry name" value="PNP_UDP_1"/>
    <property type="match status" value="2"/>
</dbReference>
<dbReference type="EC" id="2.4.2.1" evidence="3"/>
<evidence type="ECO:0000256" key="4">
    <source>
        <dbReference type="ARBA" id="ARBA00022676"/>
    </source>
</evidence>
<dbReference type="EMBL" id="HACM01005263">
    <property type="protein sequence ID" value="CRZ05705.1"/>
    <property type="molecule type" value="Transcribed_RNA"/>
</dbReference>